<gene>
    <name evidence="1" type="ORF">CRG98_010285</name>
</gene>
<protein>
    <submittedName>
        <fullName evidence="1">Uncharacterized protein</fullName>
    </submittedName>
</protein>
<accession>A0A2I0KLB5</accession>
<sequence length="92" mass="9952">MKLCVICVNSQLDNPEALASHQSGAHSNASEICTKCEVKKCFETKGCSLSSPKANHGTEMILLISPNSNCGRICYSASTRIAEFGLQRFDLN</sequence>
<organism evidence="1 2">
    <name type="scientific">Punica granatum</name>
    <name type="common">Pomegranate</name>
    <dbReference type="NCBI Taxonomy" id="22663"/>
    <lineage>
        <taxon>Eukaryota</taxon>
        <taxon>Viridiplantae</taxon>
        <taxon>Streptophyta</taxon>
        <taxon>Embryophyta</taxon>
        <taxon>Tracheophyta</taxon>
        <taxon>Spermatophyta</taxon>
        <taxon>Magnoliopsida</taxon>
        <taxon>eudicotyledons</taxon>
        <taxon>Gunneridae</taxon>
        <taxon>Pentapetalae</taxon>
        <taxon>rosids</taxon>
        <taxon>malvids</taxon>
        <taxon>Myrtales</taxon>
        <taxon>Lythraceae</taxon>
        <taxon>Punica</taxon>
    </lineage>
</organism>
<dbReference type="EMBL" id="PGOL01000513">
    <property type="protein sequence ID" value="PKI69284.1"/>
    <property type="molecule type" value="Genomic_DNA"/>
</dbReference>
<proteinExistence type="predicted"/>
<comment type="caution">
    <text evidence="1">The sequence shown here is derived from an EMBL/GenBank/DDBJ whole genome shotgun (WGS) entry which is preliminary data.</text>
</comment>
<evidence type="ECO:0000313" key="1">
    <source>
        <dbReference type="EMBL" id="PKI69284.1"/>
    </source>
</evidence>
<dbReference type="Proteomes" id="UP000233551">
    <property type="component" value="Unassembled WGS sequence"/>
</dbReference>
<reference evidence="1 2" key="1">
    <citation type="submission" date="2017-11" db="EMBL/GenBank/DDBJ databases">
        <title>De-novo sequencing of pomegranate (Punica granatum L.) genome.</title>
        <authorList>
            <person name="Akparov Z."/>
            <person name="Amiraslanov A."/>
            <person name="Hajiyeva S."/>
            <person name="Abbasov M."/>
            <person name="Kaur K."/>
            <person name="Hamwieh A."/>
            <person name="Solovyev V."/>
            <person name="Salamov A."/>
            <person name="Braich B."/>
            <person name="Kosarev P."/>
            <person name="Mahmoud A."/>
            <person name="Hajiyev E."/>
            <person name="Babayeva S."/>
            <person name="Izzatullayeva V."/>
            <person name="Mammadov A."/>
            <person name="Mammadov A."/>
            <person name="Sharifova S."/>
            <person name="Ojaghi J."/>
            <person name="Eynullazada K."/>
            <person name="Bayramov B."/>
            <person name="Abdulazimova A."/>
            <person name="Shahmuradov I."/>
        </authorList>
    </citation>
    <scope>NUCLEOTIDE SEQUENCE [LARGE SCALE GENOMIC DNA]</scope>
    <source>
        <strain evidence="2">cv. AG2017</strain>
        <tissue evidence="1">Leaf</tissue>
    </source>
</reference>
<keyword evidence="2" id="KW-1185">Reference proteome</keyword>
<name>A0A2I0KLB5_PUNGR</name>
<evidence type="ECO:0000313" key="2">
    <source>
        <dbReference type="Proteomes" id="UP000233551"/>
    </source>
</evidence>
<dbReference type="AlphaFoldDB" id="A0A2I0KLB5"/>